<reference evidence="2" key="1">
    <citation type="submission" date="2022-06" db="EMBL/GenBank/DDBJ databases">
        <title>Genomic Encyclopedia of Archaeal and Bacterial Type Strains, Phase II (KMG-II): from individual species to whole genera.</title>
        <authorList>
            <person name="Goeker M."/>
        </authorList>
    </citation>
    <scope>NUCLEOTIDE SEQUENCE</scope>
    <source>
        <strain evidence="2">DSM 43935</strain>
    </source>
</reference>
<name>A0AAE3GKG4_9PSEU</name>
<dbReference type="AlphaFoldDB" id="A0AAE3GKG4"/>
<evidence type="ECO:0000313" key="3">
    <source>
        <dbReference type="Proteomes" id="UP001206128"/>
    </source>
</evidence>
<protein>
    <submittedName>
        <fullName evidence="2">Uncharacterized protein</fullName>
    </submittedName>
</protein>
<evidence type="ECO:0000256" key="1">
    <source>
        <dbReference type="SAM" id="Phobius"/>
    </source>
</evidence>
<keyword evidence="1" id="KW-0812">Transmembrane</keyword>
<dbReference type="EMBL" id="JAMTCK010000017">
    <property type="protein sequence ID" value="MCP2169125.1"/>
    <property type="molecule type" value="Genomic_DNA"/>
</dbReference>
<keyword evidence="1" id="KW-1133">Transmembrane helix</keyword>
<comment type="caution">
    <text evidence="2">The sequence shown here is derived from an EMBL/GenBank/DDBJ whole genome shotgun (WGS) entry which is preliminary data.</text>
</comment>
<proteinExistence type="predicted"/>
<sequence>MHHHRSPAAGRHVLRKHLRYLRRWYRSHQDYDDPIWWFFTGLLLWLSGLWLVFFYR</sequence>
<organism evidence="2 3">
    <name type="scientific">Goodfellowiella coeruleoviolacea</name>
    <dbReference type="NCBI Taxonomy" id="334858"/>
    <lineage>
        <taxon>Bacteria</taxon>
        <taxon>Bacillati</taxon>
        <taxon>Actinomycetota</taxon>
        <taxon>Actinomycetes</taxon>
        <taxon>Pseudonocardiales</taxon>
        <taxon>Pseudonocardiaceae</taxon>
        <taxon>Goodfellowiella</taxon>
    </lineage>
</organism>
<keyword evidence="3" id="KW-1185">Reference proteome</keyword>
<dbReference type="Proteomes" id="UP001206128">
    <property type="component" value="Unassembled WGS sequence"/>
</dbReference>
<feature type="transmembrane region" description="Helical" evidence="1">
    <location>
        <begin position="35"/>
        <end position="55"/>
    </location>
</feature>
<accession>A0AAE3GKG4</accession>
<evidence type="ECO:0000313" key="2">
    <source>
        <dbReference type="EMBL" id="MCP2169125.1"/>
    </source>
</evidence>
<keyword evidence="1" id="KW-0472">Membrane</keyword>
<gene>
    <name evidence="2" type="ORF">LX83_006009</name>
</gene>